<gene>
    <name evidence="1" type="ORF">NITHO_760010</name>
</gene>
<sequence length="84" mass="9220">MPADPNHFDIAKVIMIGGWDRGRSGAEAVRQEVRAGDPYGTLNNVFPRVSITPRGVEDTGVVIKERFGYRTARDTEPNLGCCQS</sequence>
<comment type="caution">
    <text evidence="1">The sequence shown here is derived from an EMBL/GenBank/DDBJ whole genome shotgun (WGS) entry which is preliminary data.</text>
</comment>
<dbReference type="AlphaFoldDB" id="I4EN68"/>
<evidence type="ECO:0000313" key="2">
    <source>
        <dbReference type="Proteomes" id="UP000004221"/>
    </source>
</evidence>
<organism evidence="1 2">
    <name type="scientific">Nitrolancea hollandica Lb</name>
    <dbReference type="NCBI Taxonomy" id="1129897"/>
    <lineage>
        <taxon>Bacteria</taxon>
        <taxon>Pseudomonadati</taxon>
        <taxon>Thermomicrobiota</taxon>
        <taxon>Thermomicrobia</taxon>
        <taxon>Sphaerobacterales</taxon>
        <taxon>Sphaerobacterineae</taxon>
        <taxon>Sphaerobacteraceae</taxon>
        <taxon>Nitrolancea</taxon>
    </lineage>
</organism>
<dbReference type="Proteomes" id="UP000004221">
    <property type="component" value="Unassembled WGS sequence"/>
</dbReference>
<reference evidence="1 2" key="1">
    <citation type="journal article" date="2012" name="ISME J.">
        <title>Nitrification expanded: discovery, physiology and genomics of a nitrite-oxidizing bacterium from the phylum Chloroflexi.</title>
        <authorList>
            <person name="Sorokin D.Y."/>
            <person name="Lucker S."/>
            <person name="Vejmelkova D."/>
            <person name="Kostrikina N.A."/>
            <person name="Kleerebezem R."/>
            <person name="Rijpstra W.I."/>
            <person name="Damste J.S."/>
            <person name="Le Paslier D."/>
            <person name="Muyzer G."/>
            <person name="Wagner M."/>
            <person name="van Loosdrecht M.C."/>
            <person name="Daims H."/>
        </authorList>
    </citation>
    <scope>NUCLEOTIDE SEQUENCE [LARGE SCALE GENOMIC DNA]</scope>
    <source>
        <strain evidence="2">none</strain>
    </source>
</reference>
<protein>
    <submittedName>
        <fullName evidence="1">Uncharacterized protein</fullName>
    </submittedName>
</protein>
<dbReference type="EMBL" id="CAGS01000711">
    <property type="protein sequence ID" value="CCF86131.1"/>
    <property type="molecule type" value="Genomic_DNA"/>
</dbReference>
<proteinExistence type="predicted"/>
<keyword evidence="2" id="KW-1185">Reference proteome</keyword>
<accession>I4EN68</accession>
<name>I4EN68_9BACT</name>
<evidence type="ECO:0000313" key="1">
    <source>
        <dbReference type="EMBL" id="CCF86131.1"/>
    </source>
</evidence>